<name>A0A7W7PMW1_9ACTN</name>
<protein>
    <submittedName>
        <fullName evidence="1">Uncharacterized protein</fullName>
    </submittedName>
</protein>
<evidence type="ECO:0000313" key="1">
    <source>
        <dbReference type="EMBL" id="MBB4894200.1"/>
    </source>
</evidence>
<sequence>MRENRSVHSGVRPARRGFLTGTAGLMGVLALALGATAVMHAPAPQGTVQADVGWNSAKPGVSS</sequence>
<evidence type="ECO:0000313" key="2">
    <source>
        <dbReference type="Proteomes" id="UP000556084"/>
    </source>
</evidence>
<organism evidence="1 2">
    <name type="scientific">Streptomyces olivoverticillatus</name>
    <dbReference type="NCBI Taxonomy" id="66427"/>
    <lineage>
        <taxon>Bacteria</taxon>
        <taxon>Bacillati</taxon>
        <taxon>Actinomycetota</taxon>
        <taxon>Actinomycetes</taxon>
        <taxon>Kitasatosporales</taxon>
        <taxon>Streptomycetaceae</taxon>
        <taxon>Streptomyces</taxon>
    </lineage>
</organism>
<proteinExistence type="predicted"/>
<keyword evidence="2" id="KW-1185">Reference proteome</keyword>
<dbReference type="InterPro" id="IPR006311">
    <property type="entry name" value="TAT_signal"/>
</dbReference>
<comment type="caution">
    <text evidence="1">The sequence shown here is derived from an EMBL/GenBank/DDBJ whole genome shotgun (WGS) entry which is preliminary data.</text>
</comment>
<gene>
    <name evidence="1" type="ORF">FHS39_003234</name>
</gene>
<dbReference type="PROSITE" id="PS51318">
    <property type="entry name" value="TAT"/>
    <property type="match status" value="1"/>
</dbReference>
<dbReference type="EMBL" id="JACHJH010000004">
    <property type="protein sequence ID" value="MBB4894200.1"/>
    <property type="molecule type" value="Genomic_DNA"/>
</dbReference>
<reference evidence="1 2" key="1">
    <citation type="submission" date="2020-08" db="EMBL/GenBank/DDBJ databases">
        <title>Genomic Encyclopedia of Type Strains, Phase III (KMG-III): the genomes of soil and plant-associated and newly described type strains.</title>
        <authorList>
            <person name="Whitman W."/>
        </authorList>
    </citation>
    <scope>NUCLEOTIDE SEQUENCE [LARGE SCALE GENOMIC DNA]</scope>
    <source>
        <strain evidence="1 2">CECT 3266</strain>
    </source>
</reference>
<dbReference type="AlphaFoldDB" id="A0A7W7PMW1"/>
<dbReference type="Proteomes" id="UP000556084">
    <property type="component" value="Unassembled WGS sequence"/>
</dbReference>
<accession>A0A7W7PMW1</accession>